<dbReference type="GO" id="GO:0003735">
    <property type="term" value="F:structural constituent of ribosome"/>
    <property type="evidence" value="ECO:0007669"/>
    <property type="project" value="InterPro"/>
</dbReference>
<gene>
    <name evidence="5 6" type="primary">rplJ</name>
    <name evidence="6" type="ORF">COV07_03250</name>
</gene>
<dbReference type="InterPro" id="IPR047865">
    <property type="entry name" value="Ribosomal_uL10_bac_type"/>
</dbReference>
<keyword evidence="5" id="KW-0699">rRNA-binding</keyword>
<dbReference type="NCBIfam" id="NF000955">
    <property type="entry name" value="PRK00099.1-1"/>
    <property type="match status" value="1"/>
</dbReference>
<dbReference type="InterPro" id="IPR022973">
    <property type="entry name" value="Ribosomal_uL10_bac"/>
</dbReference>
<accession>A0A2H0RJI7</accession>
<dbReference type="PROSITE" id="PS01109">
    <property type="entry name" value="RIBOSOMAL_L10"/>
    <property type="match status" value="1"/>
</dbReference>
<comment type="similarity">
    <text evidence="1 5">Belongs to the universal ribosomal protein uL10 family.</text>
</comment>
<organism evidence="6 7">
    <name type="scientific">Candidatus Vogelbacteria bacterium CG10_big_fil_rev_8_21_14_0_10_45_14</name>
    <dbReference type="NCBI Taxonomy" id="1975042"/>
    <lineage>
        <taxon>Bacteria</taxon>
        <taxon>Candidatus Vogeliibacteriota</taxon>
    </lineage>
</organism>
<dbReference type="Gene3D" id="6.10.250.290">
    <property type="match status" value="1"/>
</dbReference>
<dbReference type="GO" id="GO:0015934">
    <property type="term" value="C:large ribosomal subunit"/>
    <property type="evidence" value="ECO:0007669"/>
    <property type="project" value="InterPro"/>
</dbReference>
<evidence type="ECO:0000256" key="2">
    <source>
        <dbReference type="ARBA" id="ARBA00022980"/>
    </source>
</evidence>
<dbReference type="InterPro" id="IPR043141">
    <property type="entry name" value="Ribosomal_uL10-like_sf"/>
</dbReference>
<dbReference type="EMBL" id="PCYL01000033">
    <property type="protein sequence ID" value="PIR46658.1"/>
    <property type="molecule type" value="Genomic_DNA"/>
</dbReference>
<dbReference type="AlphaFoldDB" id="A0A2H0RJI7"/>
<dbReference type="InterPro" id="IPR001790">
    <property type="entry name" value="Ribosomal_uL10"/>
</dbReference>
<dbReference type="Pfam" id="PF00466">
    <property type="entry name" value="Ribosomal_L10"/>
    <property type="match status" value="1"/>
</dbReference>
<dbReference type="SUPFAM" id="SSF160369">
    <property type="entry name" value="Ribosomal protein L10-like"/>
    <property type="match status" value="1"/>
</dbReference>
<dbReference type="GO" id="GO:0070180">
    <property type="term" value="F:large ribosomal subunit rRNA binding"/>
    <property type="evidence" value="ECO:0007669"/>
    <property type="project" value="UniProtKB-UniRule"/>
</dbReference>
<evidence type="ECO:0000313" key="6">
    <source>
        <dbReference type="EMBL" id="PIR46658.1"/>
    </source>
</evidence>
<evidence type="ECO:0000256" key="4">
    <source>
        <dbReference type="ARBA" id="ARBA00035202"/>
    </source>
</evidence>
<keyword evidence="2 5" id="KW-0689">Ribosomal protein</keyword>
<evidence type="ECO:0000256" key="5">
    <source>
        <dbReference type="HAMAP-Rule" id="MF_00362"/>
    </source>
</evidence>
<dbReference type="HAMAP" id="MF_00362">
    <property type="entry name" value="Ribosomal_uL10"/>
    <property type="match status" value="1"/>
</dbReference>
<evidence type="ECO:0000313" key="7">
    <source>
        <dbReference type="Proteomes" id="UP000230833"/>
    </source>
</evidence>
<evidence type="ECO:0000256" key="3">
    <source>
        <dbReference type="ARBA" id="ARBA00023274"/>
    </source>
</evidence>
<reference evidence="6 7" key="1">
    <citation type="submission" date="2017-09" db="EMBL/GenBank/DDBJ databases">
        <title>Depth-based differentiation of microbial function through sediment-hosted aquifers and enrichment of novel symbionts in the deep terrestrial subsurface.</title>
        <authorList>
            <person name="Probst A.J."/>
            <person name="Ladd B."/>
            <person name="Jarett J.K."/>
            <person name="Geller-Mcgrath D.E."/>
            <person name="Sieber C.M."/>
            <person name="Emerson J.B."/>
            <person name="Anantharaman K."/>
            <person name="Thomas B.C."/>
            <person name="Malmstrom R."/>
            <person name="Stieglmeier M."/>
            <person name="Klingl A."/>
            <person name="Woyke T."/>
            <person name="Ryan C.M."/>
            <person name="Banfield J.F."/>
        </authorList>
    </citation>
    <scope>NUCLEOTIDE SEQUENCE [LARGE SCALE GENOMIC DNA]</scope>
    <source>
        <strain evidence="6">CG10_big_fil_rev_8_21_14_0_10_45_14</strain>
    </source>
</reference>
<dbReference type="Proteomes" id="UP000230833">
    <property type="component" value="Unassembled WGS sequence"/>
</dbReference>
<keyword evidence="5" id="KW-0694">RNA-binding</keyword>
<dbReference type="CDD" id="cd05797">
    <property type="entry name" value="Ribosomal_L10"/>
    <property type="match status" value="1"/>
</dbReference>
<dbReference type="GO" id="GO:0006412">
    <property type="term" value="P:translation"/>
    <property type="evidence" value="ECO:0007669"/>
    <property type="project" value="UniProtKB-UniRule"/>
</dbReference>
<protein>
    <recommendedName>
        <fullName evidence="4 5">Large ribosomal subunit protein uL10</fullName>
    </recommendedName>
</protein>
<dbReference type="PANTHER" id="PTHR11560">
    <property type="entry name" value="39S RIBOSOMAL PROTEIN L10, MITOCHONDRIAL"/>
    <property type="match status" value="1"/>
</dbReference>
<evidence type="ECO:0000256" key="1">
    <source>
        <dbReference type="ARBA" id="ARBA00008889"/>
    </source>
</evidence>
<keyword evidence="3 5" id="KW-0687">Ribonucleoprotein</keyword>
<comment type="function">
    <text evidence="5">Forms part of the ribosomal stalk, playing a central role in the interaction of the ribosome with GTP-bound translation factors.</text>
</comment>
<comment type="subunit">
    <text evidence="5">Part of the ribosomal stalk of the 50S ribosomal subunit. The N-terminus interacts with L11 and the large rRNA to form the base of the stalk. The C-terminus forms an elongated spine to which L12 dimers bind in a sequential fashion forming a multimeric L10(L12)X complex.</text>
</comment>
<comment type="caution">
    <text evidence="6">The sequence shown here is derived from an EMBL/GenBank/DDBJ whole genome shotgun (WGS) entry which is preliminary data.</text>
</comment>
<proteinExistence type="inferred from homology"/>
<sequence length="173" mass="18729">MALTKQKKQEITSKVDKLLSESAGVVFVNFHGLSVSEADKLRKEMRELGIGYTVVKKSLLKRALSERGYKGEMPALGGEVAVAYGLDQVAPAKSAYEFGKKNKEKFALLGGLLGDRFLSAQEVNALALIPDRTTLYAQLVTVFSGPMRSMVTVMSGVQRGFVVALNEIASKKA</sequence>
<dbReference type="InterPro" id="IPR002363">
    <property type="entry name" value="Ribosomal_uL10_CS_bac"/>
</dbReference>
<name>A0A2H0RJI7_9BACT</name>
<dbReference type="Gene3D" id="3.30.70.1730">
    <property type="match status" value="1"/>
</dbReference>